<dbReference type="Proteomes" id="UP000070175">
    <property type="component" value="Unassembled WGS sequence"/>
</dbReference>
<protein>
    <submittedName>
        <fullName evidence="2">Uncharacterized protein</fullName>
    </submittedName>
</protein>
<evidence type="ECO:0000256" key="1">
    <source>
        <dbReference type="SAM" id="Phobius"/>
    </source>
</evidence>
<keyword evidence="1" id="KW-0472">Membrane</keyword>
<keyword evidence="1" id="KW-0812">Transmembrane</keyword>
<organism evidence="2 3">
    <name type="scientific">candidate division MSBL1 archaeon SCGC-AAA382N08</name>
    <dbReference type="NCBI Taxonomy" id="1698285"/>
    <lineage>
        <taxon>Archaea</taxon>
        <taxon>Methanobacteriati</taxon>
        <taxon>Methanobacteriota</taxon>
        <taxon>candidate division MSBL1</taxon>
    </lineage>
</organism>
<feature type="transmembrane region" description="Helical" evidence="1">
    <location>
        <begin position="5"/>
        <end position="26"/>
    </location>
</feature>
<keyword evidence="3" id="KW-1185">Reference proteome</keyword>
<dbReference type="EMBL" id="LHYJ01000006">
    <property type="protein sequence ID" value="KXB08654.1"/>
    <property type="molecule type" value="Genomic_DNA"/>
</dbReference>
<dbReference type="AlphaFoldDB" id="A0A133VQC6"/>
<keyword evidence="1" id="KW-1133">Transmembrane helix</keyword>
<name>A0A133VQC6_9EURY</name>
<sequence>MNREIIYGTSIIIFVVIAVLIMNLLSNLSSNISVSGTVSILTYIGAVVVGWMSLKSSKMDAPQKYTLLFGIFGVLLFLCGILMTVSLI</sequence>
<evidence type="ECO:0000313" key="3">
    <source>
        <dbReference type="Proteomes" id="UP000070175"/>
    </source>
</evidence>
<evidence type="ECO:0000313" key="2">
    <source>
        <dbReference type="EMBL" id="KXB08654.1"/>
    </source>
</evidence>
<gene>
    <name evidence="2" type="ORF">AKJ56_00665</name>
</gene>
<proteinExistence type="predicted"/>
<reference evidence="2 3" key="1">
    <citation type="journal article" date="2016" name="Sci. Rep.">
        <title>Metabolic traits of an uncultured archaeal lineage -MSBL1- from brine pools of the Red Sea.</title>
        <authorList>
            <person name="Mwirichia R."/>
            <person name="Alam I."/>
            <person name="Rashid M."/>
            <person name="Vinu M."/>
            <person name="Ba-Alawi W."/>
            <person name="Anthony Kamau A."/>
            <person name="Kamanda Ngugi D."/>
            <person name="Goker M."/>
            <person name="Klenk H.P."/>
            <person name="Bajic V."/>
            <person name="Stingl U."/>
        </authorList>
    </citation>
    <scope>NUCLEOTIDE SEQUENCE [LARGE SCALE GENOMIC DNA]</scope>
    <source>
        <strain evidence="2">SCGC-AAA382N08</strain>
    </source>
</reference>
<feature type="transmembrane region" description="Helical" evidence="1">
    <location>
        <begin position="66"/>
        <end position="87"/>
    </location>
</feature>
<comment type="caution">
    <text evidence="2">The sequence shown here is derived from an EMBL/GenBank/DDBJ whole genome shotgun (WGS) entry which is preliminary data.</text>
</comment>
<feature type="transmembrane region" description="Helical" evidence="1">
    <location>
        <begin position="32"/>
        <end position="54"/>
    </location>
</feature>
<accession>A0A133VQC6</accession>